<reference evidence="2" key="1">
    <citation type="submission" date="2016-01" db="EMBL/GenBank/DDBJ databases">
        <authorList>
            <person name="Peeters C."/>
        </authorList>
    </citation>
    <scope>NUCLEOTIDE SEQUENCE</scope>
    <source>
        <strain evidence="2">LMG 29321</strain>
    </source>
</reference>
<protein>
    <submittedName>
        <fullName evidence="2">DNA-directed RNA polymerase subunit alpha</fullName>
    </submittedName>
</protein>
<evidence type="ECO:0000313" key="2">
    <source>
        <dbReference type="EMBL" id="SAL05992.1"/>
    </source>
</evidence>
<keyword evidence="2" id="KW-0240">DNA-directed RNA polymerase</keyword>
<dbReference type="InterPro" id="IPR011260">
    <property type="entry name" value="RNAP_asu_C"/>
</dbReference>
<name>A0A158EGH9_9BURK</name>
<dbReference type="GO" id="GO:0003899">
    <property type="term" value="F:DNA-directed RNA polymerase activity"/>
    <property type="evidence" value="ECO:0007669"/>
    <property type="project" value="InterPro"/>
</dbReference>
<dbReference type="EMBL" id="FCOX02000097">
    <property type="protein sequence ID" value="SAL05992.1"/>
    <property type="molecule type" value="Genomic_DNA"/>
</dbReference>
<evidence type="ECO:0000313" key="3">
    <source>
        <dbReference type="Proteomes" id="UP000071859"/>
    </source>
</evidence>
<dbReference type="GO" id="GO:0000428">
    <property type="term" value="C:DNA-directed RNA polymerase complex"/>
    <property type="evidence" value="ECO:0007669"/>
    <property type="project" value="UniProtKB-KW"/>
</dbReference>
<dbReference type="AlphaFoldDB" id="A0A158EGH9"/>
<proteinExistence type="predicted"/>
<dbReference type="GO" id="GO:0003677">
    <property type="term" value="F:DNA binding"/>
    <property type="evidence" value="ECO:0007669"/>
    <property type="project" value="InterPro"/>
</dbReference>
<dbReference type="GO" id="GO:0006351">
    <property type="term" value="P:DNA-templated transcription"/>
    <property type="evidence" value="ECO:0007669"/>
    <property type="project" value="InterPro"/>
</dbReference>
<sequence length="77" mass="8508">MSEEQEPRPRPTRAALHLPRRICNALDRDGLRTIDQLLQVDREHLRTLPGLGPGSVTEIEVALALYGLALKDGGPNE</sequence>
<accession>A0A158EGH9</accession>
<comment type="caution">
    <text evidence="2">The sequence shown here is derived from an EMBL/GenBank/DDBJ whole genome shotgun (WGS) entry which is preliminary data.</text>
</comment>
<dbReference type="RefSeq" id="WP_062611924.1">
    <property type="nucleotide sequence ID" value="NZ_FCOX02000097.1"/>
</dbReference>
<evidence type="ECO:0000259" key="1">
    <source>
        <dbReference type="Pfam" id="PF03118"/>
    </source>
</evidence>
<feature type="domain" description="RNA polymerase alpha subunit C-terminal" evidence="1">
    <location>
        <begin position="15"/>
        <end position="63"/>
    </location>
</feature>
<gene>
    <name evidence="2" type="ORF">AWB78_07816</name>
</gene>
<dbReference type="Gene3D" id="1.10.150.20">
    <property type="entry name" value="5' to 3' exonuclease, C-terminal subdomain"/>
    <property type="match status" value="1"/>
</dbReference>
<dbReference type="SUPFAM" id="SSF47789">
    <property type="entry name" value="C-terminal domain of RNA polymerase alpha subunit"/>
    <property type="match status" value="1"/>
</dbReference>
<organism evidence="2 3">
    <name type="scientific">Caballeronia calidae</name>
    <dbReference type="NCBI Taxonomy" id="1777139"/>
    <lineage>
        <taxon>Bacteria</taxon>
        <taxon>Pseudomonadati</taxon>
        <taxon>Pseudomonadota</taxon>
        <taxon>Betaproteobacteria</taxon>
        <taxon>Burkholderiales</taxon>
        <taxon>Burkholderiaceae</taxon>
        <taxon>Caballeronia</taxon>
    </lineage>
</organism>
<keyword evidence="2" id="KW-0804">Transcription</keyword>
<dbReference type="Proteomes" id="UP000071859">
    <property type="component" value="Unassembled WGS sequence"/>
</dbReference>
<dbReference type="OrthoDB" id="8240133at2"/>
<keyword evidence="3" id="KW-1185">Reference proteome</keyword>
<dbReference type="Pfam" id="PF03118">
    <property type="entry name" value="RNA_pol_A_CTD"/>
    <property type="match status" value="1"/>
</dbReference>